<dbReference type="GO" id="GO:0042597">
    <property type="term" value="C:periplasmic space"/>
    <property type="evidence" value="ECO:0007669"/>
    <property type="project" value="UniProtKB-SubCell"/>
</dbReference>
<dbReference type="GO" id="GO:0009055">
    <property type="term" value="F:electron transfer activity"/>
    <property type="evidence" value="ECO:0007669"/>
    <property type="project" value="InterPro"/>
</dbReference>
<feature type="binding site" description="covalent" evidence="8">
    <location>
        <position position="222"/>
    </location>
    <ligand>
        <name>heme c</name>
        <dbReference type="ChEBI" id="CHEBI:61717"/>
        <label>2</label>
    </ligand>
</feature>
<dbReference type="PROSITE" id="PS51007">
    <property type="entry name" value="CYTC"/>
    <property type="match status" value="2"/>
</dbReference>
<feature type="domain" description="Cytochrome c" evidence="11">
    <location>
        <begin position="54"/>
        <end position="164"/>
    </location>
</feature>
<evidence type="ECO:0000313" key="12">
    <source>
        <dbReference type="EMBL" id="QFR42532.1"/>
    </source>
</evidence>
<feature type="binding site" description="covalent" evidence="8">
    <location>
        <position position="79"/>
    </location>
    <ligand>
        <name>heme c</name>
        <dbReference type="ChEBI" id="CHEBI:61717"/>
        <label>1</label>
    </ligand>
</feature>
<keyword evidence="13" id="KW-1185">Reference proteome</keyword>
<keyword evidence="2 8" id="KW-0349">Heme</keyword>
<gene>
    <name evidence="12" type="ORF">FJR47_00805</name>
</gene>
<comment type="PTM">
    <text evidence="8">Binds 2 heme groups per subunit.</text>
</comment>
<evidence type="ECO:0000256" key="9">
    <source>
        <dbReference type="PIRSR" id="PIRSR000294-2"/>
    </source>
</evidence>
<feature type="binding site" description="axial binding residue" evidence="9">
    <location>
        <position position="226"/>
    </location>
    <ligand>
        <name>heme c</name>
        <dbReference type="ChEBI" id="CHEBI:61717"/>
        <label>2</label>
    </ligand>
    <ligandPart>
        <name>Fe</name>
        <dbReference type="ChEBI" id="CHEBI:18248"/>
    </ligandPart>
</feature>
<feature type="binding site" description="covalent" evidence="8">
    <location>
        <position position="76"/>
    </location>
    <ligand>
        <name>heme c</name>
        <dbReference type="ChEBI" id="CHEBI:61717"/>
        <label>1</label>
    </ligand>
</feature>
<dbReference type="InterPro" id="IPR004852">
    <property type="entry name" value="Di-haem_cyt_c_peroxidsae"/>
</dbReference>
<evidence type="ECO:0000256" key="10">
    <source>
        <dbReference type="SAM" id="SignalP"/>
    </source>
</evidence>
<feature type="binding site" description="covalent" evidence="8">
    <location>
        <position position="225"/>
    </location>
    <ligand>
        <name>heme c</name>
        <dbReference type="ChEBI" id="CHEBI:61717"/>
        <label>2</label>
    </ligand>
</feature>
<evidence type="ECO:0000259" key="11">
    <source>
        <dbReference type="PROSITE" id="PS51007"/>
    </source>
</evidence>
<evidence type="ECO:0000256" key="5">
    <source>
        <dbReference type="ARBA" id="ARBA00022764"/>
    </source>
</evidence>
<keyword evidence="7 9" id="KW-0408">Iron</keyword>
<sequence length="339" mass="36873">MYTKTILTLAFTASSLLASSLMTDAKNAGLIPIPTDKQELLKLTDNPKNPITAEKIELGKKLYFDPRLSKSGFISCNSCHNLSEGGDDGIPAAIGHKWTANPHHLNSPTVYNSVFFSSQFWDGRDPHLEAQAQGPMQAAPEMAALPEHVEAVVASMPEYVAEFKGAYGKDVKITFEKVADTIATFERTLVTPSAFDDYLNGDENALTKAQKDGLKTFIDKGCATCHNGIALGGEMNAFNITGEYKYQNVGDFKGDANGMVKVPTLRNITQTAPYYHNGQIWDLKDAIIEMGRIQLGASINDKEAASIEEFLKALDGRKADVVLPQLPVSTSKTPKPDIN</sequence>
<feature type="domain" description="Cytochrome c" evidence="11">
    <location>
        <begin position="208"/>
        <end position="315"/>
    </location>
</feature>
<keyword evidence="4 10" id="KW-0732">Signal</keyword>
<name>A0AAJ4DLT7_9BACT</name>
<protein>
    <submittedName>
        <fullName evidence="12">Cytochrome-c peroxidase</fullName>
    </submittedName>
</protein>
<keyword evidence="5" id="KW-0574">Periplasm</keyword>
<dbReference type="InterPro" id="IPR036909">
    <property type="entry name" value="Cyt_c-like_dom_sf"/>
</dbReference>
<comment type="subcellular location">
    <subcellularLocation>
        <location evidence="1">Periplasm</location>
    </subcellularLocation>
</comment>
<dbReference type="GO" id="GO:0046872">
    <property type="term" value="F:metal ion binding"/>
    <property type="evidence" value="ECO:0007669"/>
    <property type="project" value="UniProtKB-KW"/>
</dbReference>
<proteinExistence type="predicted"/>
<dbReference type="Gene3D" id="1.10.760.10">
    <property type="entry name" value="Cytochrome c-like domain"/>
    <property type="match status" value="2"/>
</dbReference>
<dbReference type="GO" id="GO:0020037">
    <property type="term" value="F:heme binding"/>
    <property type="evidence" value="ECO:0007669"/>
    <property type="project" value="InterPro"/>
</dbReference>
<feature type="signal peptide" evidence="10">
    <location>
        <begin position="1"/>
        <end position="18"/>
    </location>
</feature>
<keyword evidence="6" id="KW-0560">Oxidoreductase</keyword>
<feature type="binding site" description="axial binding residue" evidence="9">
    <location>
        <position position="290"/>
    </location>
    <ligand>
        <name>heme c</name>
        <dbReference type="ChEBI" id="CHEBI:61717"/>
        <label>2</label>
    </ligand>
    <ligandPart>
        <name>Fe</name>
        <dbReference type="ChEBI" id="CHEBI:18248"/>
    </ligandPart>
</feature>
<dbReference type="PANTHER" id="PTHR30600:SF7">
    <property type="entry name" value="CYTOCHROME C PEROXIDASE-RELATED"/>
    <property type="match status" value="1"/>
</dbReference>
<evidence type="ECO:0000256" key="4">
    <source>
        <dbReference type="ARBA" id="ARBA00022729"/>
    </source>
</evidence>
<dbReference type="KEGG" id="suln:FJR47_00805"/>
<evidence type="ECO:0000313" key="13">
    <source>
        <dbReference type="Proteomes" id="UP000326061"/>
    </source>
</evidence>
<dbReference type="InterPro" id="IPR009056">
    <property type="entry name" value="Cyt_c-like_dom"/>
</dbReference>
<dbReference type="InterPro" id="IPR026259">
    <property type="entry name" value="MauG/Cytc_peroxidase"/>
</dbReference>
<feature type="binding site" description="axial binding residue" evidence="9">
    <location>
        <position position="96"/>
    </location>
    <ligand>
        <name>heme c</name>
        <dbReference type="ChEBI" id="CHEBI:61717"/>
        <label>1</label>
    </ligand>
    <ligandPart>
        <name>Fe</name>
        <dbReference type="ChEBI" id="CHEBI:18248"/>
    </ligandPart>
</feature>
<dbReference type="Proteomes" id="UP000326061">
    <property type="component" value="Chromosome"/>
</dbReference>
<keyword evidence="3 9" id="KW-0479">Metal-binding</keyword>
<evidence type="ECO:0000256" key="2">
    <source>
        <dbReference type="ARBA" id="ARBA00022617"/>
    </source>
</evidence>
<keyword evidence="12" id="KW-0575">Peroxidase</keyword>
<dbReference type="GO" id="GO:0004130">
    <property type="term" value="F:cytochrome-c peroxidase activity"/>
    <property type="evidence" value="ECO:0007669"/>
    <property type="project" value="TreeGrafter"/>
</dbReference>
<dbReference type="PANTHER" id="PTHR30600">
    <property type="entry name" value="CYTOCHROME C PEROXIDASE-RELATED"/>
    <property type="match status" value="1"/>
</dbReference>
<accession>A0AAJ4DLT7</accession>
<reference evidence="13" key="1">
    <citation type="submission" date="2019-06" db="EMBL/GenBank/DDBJ databases">
        <title>Sulfurimonas gotlandica sp. nov., a chemoautotrophic and psychrotolerant epsilonproteobacterium isolated from a pelagic redoxcline, and an emended description of the genus Sulfurimonas.</title>
        <authorList>
            <person name="Wang S."/>
            <person name="Jiang L."/>
            <person name="Shao Z."/>
        </authorList>
    </citation>
    <scope>NUCLEOTIDE SEQUENCE [LARGE SCALE GENOMIC DNA]</scope>
    <source>
        <strain evidence="13">1-1N</strain>
    </source>
</reference>
<dbReference type="InterPro" id="IPR051395">
    <property type="entry name" value="Cytochrome_c_Peroxidase/MauG"/>
</dbReference>
<feature type="binding site" description="axial binding residue" evidence="9">
    <location>
        <position position="80"/>
    </location>
    <ligand>
        <name>heme c</name>
        <dbReference type="ChEBI" id="CHEBI:61717"/>
        <label>1</label>
    </ligand>
    <ligandPart>
        <name>Fe</name>
        <dbReference type="ChEBI" id="CHEBI:18248"/>
    </ligandPart>
</feature>
<dbReference type="PIRSF" id="PIRSF000294">
    <property type="entry name" value="Cytochrome-c_peroxidase"/>
    <property type="match status" value="1"/>
</dbReference>
<evidence type="ECO:0000256" key="7">
    <source>
        <dbReference type="ARBA" id="ARBA00023004"/>
    </source>
</evidence>
<feature type="chain" id="PRO_5042511606" evidence="10">
    <location>
        <begin position="19"/>
        <end position="339"/>
    </location>
</feature>
<dbReference type="Pfam" id="PF03150">
    <property type="entry name" value="CCP_MauG"/>
    <property type="match status" value="1"/>
</dbReference>
<evidence type="ECO:0000256" key="1">
    <source>
        <dbReference type="ARBA" id="ARBA00004418"/>
    </source>
</evidence>
<evidence type="ECO:0000256" key="3">
    <source>
        <dbReference type="ARBA" id="ARBA00022723"/>
    </source>
</evidence>
<organism evidence="12 13">
    <name type="scientific">Sulfurimonas xiamenensis</name>
    <dbReference type="NCBI Taxonomy" id="2590021"/>
    <lineage>
        <taxon>Bacteria</taxon>
        <taxon>Pseudomonadati</taxon>
        <taxon>Campylobacterota</taxon>
        <taxon>Epsilonproteobacteria</taxon>
        <taxon>Campylobacterales</taxon>
        <taxon>Sulfurimonadaceae</taxon>
        <taxon>Sulfurimonas</taxon>
    </lineage>
</organism>
<dbReference type="EMBL" id="CP041166">
    <property type="protein sequence ID" value="QFR42532.1"/>
    <property type="molecule type" value="Genomic_DNA"/>
</dbReference>
<evidence type="ECO:0000256" key="6">
    <source>
        <dbReference type="ARBA" id="ARBA00023002"/>
    </source>
</evidence>
<dbReference type="AlphaFoldDB" id="A0AAJ4DLT7"/>
<comment type="cofactor">
    <cofactor evidence="8">
        <name>heme</name>
        <dbReference type="ChEBI" id="CHEBI:30413"/>
    </cofactor>
    <text evidence="8">Binds 2 heme groups.</text>
</comment>
<evidence type="ECO:0000256" key="8">
    <source>
        <dbReference type="PIRSR" id="PIRSR000294-1"/>
    </source>
</evidence>
<dbReference type="RefSeq" id="WP_152298603.1">
    <property type="nucleotide sequence ID" value="NZ_CP041166.1"/>
</dbReference>
<dbReference type="SUPFAM" id="SSF46626">
    <property type="entry name" value="Cytochrome c"/>
    <property type="match status" value="2"/>
</dbReference>